<sequence>MSAQADRLAAKSLALVKRYGQQATLTRPGPGAYDVATAKVVASTAAYPVQVLVQAESGQDKEGDSLTDGGTTRADRRKVLVAAGGLPVVPEPGDTVGPLEGRTWRVLRTDPPTQLGGTPILFNLRVSA</sequence>
<dbReference type="AlphaFoldDB" id="A0A7Y4NQY1"/>
<reference evidence="1 2" key="1">
    <citation type="submission" date="2020-05" db="EMBL/GenBank/DDBJ databases">
        <authorList>
            <person name="Whitworth D."/>
        </authorList>
    </citation>
    <scope>NUCLEOTIDE SEQUENCE [LARGE SCALE GENOMIC DNA]</scope>
    <source>
        <strain evidence="1 2">AB043B</strain>
    </source>
</reference>
<evidence type="ECO:0000313" key="2">
    <source>
        <dbReference type="Proteomes" id="UP000563426"/>
    </source>
</evidence>
<protein>
    <submittedName>
        <fullName evidence="1">Uncharacterized protein</fullName>
    </submittedName>
</protein>
<proteinExistence type="predicted"/>
<accession>A0A7Y4NQY1</accession>
<dbReference type="EMBL" id="JABFJV010000012">
    <property type="protein sequence ID" value="NOK32332.1"/>
    <property type="molecule type" value="Genomic_DNA"/>
</dbReference>
<dbReference type="Proteomes" id="UP000563426">
    <property type="component" value="Unassembled WGS sequence"/>
</dbReference>
<name>A0A7Y4NQY1_9BACT</name>
<comment type="caution">
    <text evidence="1">The sequence shown here is derived from an EMBL/GenBank/DDBJ whole genome shotgun (WGS) entry which is preliminary data.</text>
</comment>
<organism evidence="1 2">
    <name type="scientific">Corallococcus exercitus</name>
    <dbReference type="NCBI Taxonomy" id="2316736"/>
    <lineage>
        <taxon>Bacteria</taxon>
        <taxon>Pseudomonadati</taxon>
        <taxon>Myxococcota</taxon>
        <taxon>Myxococcia</taxon>
        <taxon>Myxococcales</taxon>
        <taxon>Cystobacterineae</taxon>
        <taxon>Myxococcaceae</taxon>
        <taxon>Corallococcus</taxon>
    </lineage>
</organism>
<evidence type="ECO:0000313" key="1">
    <source>
        <dbReference type="EMBL" id="NOK32332.1"/>
    </source>
</evidence>
<keyword evidence="2" id="KW-1185">Reference proteome</keyword>
<dbReference type="RefSeq" id="WP_171433044.1">
    <property type="nucleotide sequence ID" value="NZ_JABFJV010000012.1"/>
</dbReference>
<gene>
    <name evidence="1" type="ORF">HMI49_03835</name>
</gene>